<dbReference type="Pfam" id="PF07690">
    <property type="entry name" value="MFS_1"/>
    <property type="match status" value="1"/>
</dbReference>
<protein>
    <submittedName>
        <fullName evidence="9">MFS domain-containing protein</fullName>
    </submittedName>
</protein>
<reference evidence="9 10" key="1">
    <citation type="journal article" date="2024" name="J Genomics">
        <title>Draft genome sequencing and assembly of Favolaschia claudopus CIRM-BRFM 2984 isolated from oak limbs.</title>
        <authorList>
            <person name="Navarro D."/>
            <person name="Drula E."/>
            <person name="Chaduli D."/>
            <person name="Cazenave R."/>
            <person name="Ahrendt S."/>
            <person name="Wang J."/>
            <person name="Lipzen A."/>
            <person name="Daum C."/>
            <person name="Barry K."/>
            <person name="Grigoriev I.V."/>
            <person name="Favel A."/>
            <person name="Rosso M.N."/>
            <person name="Martin F."/>
        </authorList>
    </citation>
    <scope>NUCLEOTIDE SEQUENCE [LARGE SCALE GENOMIC DNA]</scope>
    <source>
        <strain evidence="9 10">CIRM-BRFM 2984</strain>
    </source>
</reference>
<dbReference type="EMBL" id="JAWWNJ010000011">
    <property type="protein sequence ID" value="KAK7044715.1"/>
    <property type="molecule type" value="Genomic_DNA"/>
</dbReference>
<feature type="transmembrane region" description="Helical" evidence="7">
    <location>
        <begin position="392"/>
        <end position="414"/>
    </location>
</feature>
<keyword evidence="3" id="KW-0813">Transport</keyword>
<dbReference type="AlphaFoldDB" id="A0AAW0CZS3"/>
<dbReference type="PANTHER" id="PTHR23514:SF3">
    <property type="entry name" value="BYPASS OF STOP CODON PROTEIN 6"/>
    <property type="match status" value="1"/>
</dbReference>
<dbReference type="InterPro" id="IPR051788">
    <property type="entry name" value="MFS_Transporter"/>
</dbReference>
<feature type="transmembrane region" description="Helical" evidence="7">
    <location>
        <begin position="213"/>
        <end position="235"/>
    </location>
</feature>
<dbReference type="FunFam" id="1.20.1250.20:FF:000286">
    <property type="entry name" value="MFS efflux transporter"/>
    <property type="match status" value="1"/>
</dbReference>
<dbReference type="SUPFAM" id="SSF103473">
    <property type="entry name" value="MFS general substrate transporter"/>
    <property type="match status" value="1"/>
</dbReference>
<feature type="transmembrane region" description="Helical" evidence="7">
    <location>
        <begin position="91"/>
        <end position="114"/>
    </location>
</feature>
<feature type="transmembrane region" description="Helical" evidence="7">
    <location>
        <begin position="274"/>
        <end position="297"/>
    </location>
</feature>
<dbReference type="PROSITE" id="PS50850">
    <property type="entry name" value="MFS"/>
    <property type="match status" value="1"/>
</dbReference>
<dbReference type="PANTHER" id="PTHR23514">
    <property type="entry name" value="BYPASS OF STOP CODON PROTEIN 6"/>
    <property type="match status" value="1"/>
</dbReference>
<evidence type="ECO:0000256" key="5">
    <source>
        <dbReference type="ARBA" id="ARBA00022989"/>
    </source>
</evidence>
<evidence type="ECO:0000256" key="3">
    <source>
        <dbReference type="ARBA" id="ARBA00022448"/>
    </source>
</evidence>
<feature type="transmembrane region" description="Helical" evidence="7">
    <location>
        <begin position="56"/>
        <end position="79"/>
    </location>
</feature>
<evidence type="ECO:0000256" key="1">
    <source>
        <dbReference type="ARBA" id="ARBA00004127"/>
    </source>
</evidence>
<feature type="domain" description="Major facilitator superfamily (MFS) profile" evidence="8">
    <location>
        <begin position="57"/>
        <end position="452"/>
    </location>
</feature>
<dbReference type="Gene3D" id="1.20.1250.20">
    <property type="entry name" value="MFS general substrate transporter like domains"/>
    <property type="match status" value="2"/>
</dbReference>
<dbReference type="InterPro" id="IPR036259">
    <property type="entry name" value="MFS_trans_sf"/>
</dbReference>
<evidence type="ECO:0000313" key="10">
    <source>
        <dbReference type="Proteomes" id="UP001362999"/>
    </source>
</evidence>
<keyword evidence="10" id="KW-1185">Reference proteome</keyword>
<comment type="subcellular location">
    <subcellularLocation>
        <location evidence="1">Endomembrane system</location>
        <topology evidence="1">Multi-pass membrane protein</topology>
    </subcellularLocation>
</comment>
<dbReference type="GO" id="GO:0012505">
    <property type="term" value="C:endomembrane system"/>
    <property type="evidence" value="ECO:0007669"/>
    <property type="project" value="UniProtKB-SubCell"/>
</dbReference>
<sequence length="453" mass="48775">MSSSIELRAALPKLSCEPESGPVSTSEPVAATEGLTASVTHIAPSRSKQHVFRERVQLAGLYWCYFLIGWNDGAVPVIPTAGPLIPRIQKVYNVGFAVVSLIFVVSCVGFILGALMNIPLSNRLSFGKLMVLGSICQVIAYVLQAPAPPFPVFVASFFLNGVGIAIQDAQANGYVASLRHSPEIKMGLLHGAYGAGALVSPLVATQFSQLRHWSFHYLISLGIAITNTVILIWIFRFKTQDECLEVVGERPTDAAGTNEHSSFRQILSMKTVHLLAFFILVYVGMEVTIGGWIVTYIQDVRGGNPSTSGYVSAGFFGGLMIGRIALLWLNSKIGERRVMYLYSVLAIGLELVVWLVPFLIADAVAVAIVGMLLGPIYPITMNHTGRVLPRRLLTGSIGWIAGFGQAGSAVFPFITGAIASKTGIKVLHPLLISMMALMLGLWALVPASPHRVD</sequence>
<comment type="caution">
    <text evidence="9">The sequence shown here is derived from an EMBL/GenBank/DDBJ whole genome shotgun (WGS) entry which is preliminary data.</text>
</comment>
<dbReference type="GO" id="GO:0022857">
    <property type="term" value="F:transmembrane transporter activity"/>
    <property type="evidence" value="ECO:0007669"/>
    <property type="project" value="InterPro"/>
</dbReference>
<dbReference type="Proteomes" id="UP001362999">
    <property type="component" value="Unassembled WGS sequence"/>
</dbReference>
<gene>
    <name evidence="9" type="ORF">R3P38DRAFT_3176954</name>
</gene>
<evidence type="ECO:0000256" key="4">
    <source>
        <dbReference type="ARBA" id="ARBA00022692"/>
    </source>
</evidence>
<proteinExistence type="inferred from homology"/>
<feature type="transmembrane region" description="Helical" evidence="7">
    <location>
        <begin position="149"/>
        <end position="166"/>
    </location>
</feature>
<accession>A0AAW0CZS3</accession>
<name>A0AAW0CZS3_9AGAR</name>
<feature type="transmembrane region" description="Helical" evidence="7">
    <location>
        <begin position="187"/>
        <end position="207"/>
    </location>
</feature>
<evidence type="ECO:0000256" key="2">
    <source>
        <dbReference type="ARBA" id="ARBA00008335"/>
    </source>
</evidence>
<dbReference type="GO" id="GO:0016020">
    <property type="term" value="C:membrane"/>
    <property type="evidence" value="ECO:0007669"/>
    <property type="project" value="TreeGrafter"/>
</dbReference>
<comment type="similarity">
    <text evidence="2">Belongs to the major facilitator superfamily.</text>
</comment>
<evidence type="ECO:0000256" key="6">
    <source>
        <dbReference type="ARBA" id="ARBA00023136"/>
    </source>
</evidence>
<evidence type="ECO:0000313" key="9">
    <source>
        <dbReference type="EMBL" id="KAK7044715.1"/>
    </source>
</evidence>
<feature type="transmembrane region" description="Helical" evidence="7">
    <location>
        <begin position="309"/>
        <end position="329"/>
    </location>
</feature>
<dbReference type="InterPro" id="IPR011701">
    <property type="entry name" value="MFS"/>
</dbReference>
<feature type="transmembrane region" description="Helical" evidence="7">
    <location>
        <begin position="126"/>
        <end position="143"/>
    </location>
</feature>
<feature type="transmembrane region" description="Helical" evidence="7">
    <location>
        <begin position="426"/>
        <end position="445"/>
    </location>
</feature>
<organism evidence="9 10">
    <name type="scientific">Favolaschia claudopus</name>
    <dbReference type="NCBI Taxonomy" id="2862362"/>
    <lineage>
        <taxon>Eukaryota</taxon>
        <taxon>Fungi</taxon>
        <taxon>Dikarya</taxon>
        <taxon>Basidiomycota</taxon>
        <taxon>Agaricomycotina</taxon>
        <taxon>Agaricomycetes</taxon>
        <taxon>Agaricomycetidae</taxon>
        <taxon>Agaricales</taxon>
        <taxon>Marasmiineae</taxon>
        <taxon>Mycenaceae</taxon>
        <taxon>Favolaschia</taxon>
    </lineage>
</organism>
<keyword evidence="5 7" id="KW-1133">Transmembrane helix</keyword>
<keyword evidence="4 7" id="KW-0812">Transmembrane</keyword>
<keyword evidence="6 7" id="KW-0472">Membrane</keyword>
<evidence type="ECO:0000256" key="7">
    <source>
        <dbReference type="SAM" id="Phobius"/>
    </source>
</evidence>
<dbReference type="InterPro" id="IPR020846">
    <property type="entry name" value="MFS_dom"/>
</dbReference>
<evidence type="ECO:0000259" key="8">
    <source>
        <dbReference type="PROSITE" id="PS50850"/>
    </source>
</evidence>